<dbReference type="EMBL" id="OZ075125">
    <property type="protein sequence ID" value="CAL4930321.1"/>
    <property type="molecule type" value="Genomic_DNA"/>
</dbReference>
<dbReference type="EC" id="3.1.3.16" evidence="4"/>
<comment type="catalytic activity">
    <reaction evidence="10">
        <text>O-phospho-L-seryl-[protein] + H2O = L-seryl-[protein] + phosphate</text>
        <dbReference type="Rhea" id="RHEA:20629"/>
        <dbReference type="Rhea" id="RHEA-COMP:9863"/>
        <dbReference type="Rhea" id="RHEA-COMP:11604"/>
        <dbReference type="ChEBI" id="CHEBI:15377"/>
        <dbReference type="ChEBI" id="CHEBI:29999"/>
        <dbReference type="ChEBI" id="CHEBI:43474"/>
        <dbReference type="ChEBI" id="CHEBI:83421"/>
        <dbReference type="EC" id="3.1.3.16"/>
    </reaction>
</comment>
<dbReference type="SUPFAM" id="SSF81606">
    <property type="entry name" value="PP2C-like"/>
    <property type="match status" value="1"/>
</dbReference>
<dbReference type="InterPro" id="IPR015655">
    <property type="entry name" value="PP2C"/>
</dbReference>
<gene>
    <name evidence="15" type="ORF">URODEC1_LOCUS26357</name>
</gene>
<keyword evidence="9" id="KW-0464">Manganese</keyword>
<feature type="region of interest" description="Disordered" evidence="13">
    <location>
        <begin position="10"/>
        <end position="29"/>
    </location>
</feature>
<dbReference type="Pfam" id="PF00481">
    <property type="entry name" value="PP2C"/>
    <property type="match status" value="1"/>
</dbReference>
<evidence type="ECO:0000256" key="5">
    <source>
        <dbReference type="ARBA" id="ARBA00022723"/>
    </source>
</evidence>
<dbReference type="InterPro" id="IPR000222">
    <property type="entry name" value="PP2C_BS"/>
</dbReference>
<accession>A0ABC8XPE7</accession>
<dbReference type="GO" id="GO:0004722">
    <property type="term" value="F:protein serine/threonine phosphatase activity"/>
    <property type="evidence" value="ECO:0007669"/>
    <property type="project" value="UniProtKB-EC"/>
</dbReference>
<name>A0ABC8XPE7_9POAL</name>
<evidence type="ECO:0000256" key="1">
    <source>
        <dbReference type="ARBA" id="ARBA00001936"/>
    </source>
</evidence>
<evidence type="ECO:0000256" key="7">
    <source>
        <dbReference type="ARBA" id="ARBA00022842"/>
    </source>
</evidence>
<proteinExistence type="inferred from homology"/>
<evidence type="ECO:0000256" key="11">
    <source>
        <dbReference type="ARBA" id="ARBA00048336"/>
    </source>
</evidence>
<keyword evidence="16" id="KW-1185">Reference proteome</keyword>
<dbReference type="InterPro" id="IPR001932">
    <property type="entry name" value="PPM-type_phosphatase-like_dom"/>
</dbReference>
<keyword evidence="6 12" id="KW-0378">Hydrolase</keyword>
<dbReference type="AlphaFoldDB" id="A0ABC8XPE7"/>
<evidence type="ECO:0000256" key="2">
    <source>
        <dbReference type="ARBA" id="ARBA00001946"/>
    </source>
</evidence>
<dbReference type="Proteomes" id="UP001497457">
    <property type="component" value="Chromosome 15b"/>
</dbReference>
<organism evidence="15 16">
    <name type="scientific">Urochloa decumbens</name>
    <dbReference type="NCBI Taxonomy" id="240449"/>
    <lineage>
        <taxon>Eukaryota</taxon>
        <taxon>Viridiplantae</taxon>
        <taxon>Streptophyta</taxon>
        <taxon>Embryophyta</taxon>
        <taxon>Tracheophyta</taxon>
        <taxon>Spermatophyta</taxon>
        <taxon>Magnoliopsida</taxon>
        <taxon>Liliopsida</taxon>
        <taxon>Poales</taxon>
        <taxon>Poaceae</taxon>
        <taxon>PACMAD clade</taxon>
        <taxon>Panicoideae</taxon>
        <taxon>Panicodae</taxon>
        <taxon>Paniceae</taxon>
        <taxon>Melinidinae</taxon>
        <taxon>Urochloa</taxon>
    </lineage>
</organism>
<evidence type="ECO:0000256" key="10">
    <source>
        <dbReference type="ARBA" id="ARBA00047761"/>
    </source>
</evidence>
<evidence type="ECO:0000256" key="13">
    <source>
        <dbReference type="SAM" id="MobiDB-lite"/>
    </source>
</evidence>
<evidence type="ECO:0000256" key="6">
    <source>
        <dbReference type="ARBA" id="ARBA00022801"/>
    </source>
</evidence>
<dbReference type="GO" id="GO:0046872">
    <property type="term" value="F:metal ion binding"/>
    <property type="evidence" value="ECO:0007669"/>
    <property type="project" value="UniProtKB-KW"/>
</dbReference>
<protein>
    <recommendedName>
        <fullName evidence="4">protein-serine/threonine phosphatase</fullName>
        <ecNumber evidence="4">3.1.3.16</ecNumber>
    </recommendedName>
</protein>
<evidence type="ECO:0000313" key="16">
    <source>
        <dbReference type="Proteomes" id="UP001497457"/>
    </source>
</evidence>
<dbReference type="Gene3D" id="3.60.40.10">
    <property type="entry name" value="PPM-type phosphatase domain"/>
    <property type="match status" value="1"/>
</dbReference>
<feature type="domain" description="PPM-type phosphatase" evidence="14">
    <location>
        <begin position="73"/>
        <end position="400"/>
    </location>
</feature>
<reference evidence="15 16" key="2">
    <citation type="submission" date="2024-10" db="EMBL/GenBank/DDBJ databases">
        <authorList>
            <person name="Ryan C."/>
        </authorList>
    </citation>
    <scope>NUCLEOTIDE SEQUENCE [LARGE SCALE GENOMIC DNA]</scope>
</reference>
<comment type="similarity">
    <text evidence="3 12">Belongs to the PP2C family.</text>
</comment>
<comment type="catalytic activity">
    <reaction evidence="11">
        <text>O-phospho-L-threonyl-[protein] + H2O = L-threonyl-[protein] + phosphate</text>
        <dbReference type="Rhea" id="RHEA:47004"/>
        <dbReference type="Rhea" id="RHEA-COMP:11060"/>
        <dbReference type="Rhea" id="RHEA-COMP:11605"/>
        <dbReference type="ChEBI" id="CHEBI:15377"/>
        <dbReference type="ChEBI" id="CHEBI:30013"/>
        <dbReference type="ChEBI" id="CHEBI:43474"/>
        <dbReference type="ChEBI" id="CHEBI:61977"/>
        <dbReference type="EC" id="3.1.3.16"/>
    </reaction>
</comment>
<reference evidence="16" key="1">
    <citation type="submission" date="2024-06" db="EMBL/GenBank/DDBJ databases">
        <authorList>
            <person name="Ryan C."/>
        </authorList>
    </citation>
    <scope>NUCLEOTIDE SEQUENCE [LARGE SCALE GENOMIC DNA]</scope>
</reference>
<keyword evidence="8 12" id="KW-0904">Protein phosphatase</keyword>
<dbReference type="PROSITE" id="PS51746">
    <property type="entry name" value="PPM_2"/>
    <property type="match status" value="1"/>
</dbReference>
<dbReference type="SMART" id="SM00332">
    <property type="entry name" value="PP2Cc"/>
    <property type="match status" value="1"/>
</dbReference>
<evidence type="ECO:0000256" key="3">
    <source>
        <dbReference type="ARBA" id="ARBA00006702"/>
    </source>
</evidence>
<evidence type="ECO:0000256" key="9">
    <source>
        <dbReference type="ARBA" id="ARBA00023211"/>
    </source>
</evidence>
<sequence>MAEICCEVAAGSPSATERKKGECVGDAGSRAARRRRMEIRRLRVVAEEEQQPAKRRRLEGDDEEGMMRVPAPRYGVTSVCGRRRDMEDAVTARPGFIPGHHFFGVFDGHGCSHVATSCGVRMHEIVAEETAAAGAAGSPVADEAARWRDVMEKSYARMDVEAVGSREAAGPAPPTCRCEMQLPKCDHVGSTAVVAVVGPRHLVIANCGDSRAVLCSGGAAIPLSADHKPDRPDELERIHAAGGRVIFWDGARVFGMLAMSRAIGDSYLKPFVISDPEVRVVERKDGEDEFLILASDGLWDVVSNEVACKVVRACLWSGSAPRGGGERSSPTSNLSPRQSSGSSGDEEAAAGDSSDGGAGSDDSDDEGGEDRACAEAAILLTKLALARQTADNVSVVVVNLRRRPKS</sequence>
<comment type="cofactor">
    <cofactor evidence="2">
        <name>Mg(2+)</name>
        <dbReference type="ChEBI" id="CHEBI:18420"/>
    </cofactor>
</comment>
<evidence type="ECO:0000256" key="8">
    <source>
        <dbReference type="ARBA" id="ARBA00022912"/>
    </source>
</evidence>
<dbReference type="PANTHER" id="PTHR47992">
    <property type="entry name" value="PROTEIN PHOSPHATASE"/>
    <property type="match status" value="1"/>
</dbReference>
<evidence type="ECO:0000256" key="12">
    <source>
        <dbReference type="RuleBase" id="RU003465"/>
    </source>
</evidence>
<dbReference type="CDD" id="cd00143">
    <property type="entry name" value="PP2Cc"/>
    <property type="match status" value="1"/>
</dbReference>
<dbReference type="FunFam" id="3.60.40.10:FF:000046">
    <property type="entry name" value="Probable protein phosphatase 2C 9"/>
    <property type="match status" value="1"/>
</dbReference>
<keyword evidence="7" id="KW-0460">Magnesium</keyword>
<comment type="cofactor">
    <cofactor evidence="1">
        <name>Mn(2+)</name>
        <dbReference type="ChEBI" id="CHEBI:29035"/>
    </cofactor>
</comment>
<evidence type="ECO:0000256" key="4">
    <source>
        <dbReference type="ARBA" id="ARBA00013081"/>
    </source>
</evidence>
<dbReference type="PROSITE" id="PS01032">
    <property type="entry name" value="PPM_1"/>
    <property type="match status" value="1"/>
</dbReference>
<feature type="region of interest" description="Disordered" evidence="13">
    <location>
        <begin position="319"/>
        <end position="370"/>
    </location>
</feature>
<dbReference type="InterPro" id="IPR036457">
    <property type="entry name" value="PPM-type-like_dom_sf"/>
</dbReference>
<evidence type="ECO:0000313" key="15">
    <source>
        <dbReference type="EMBL" id="CAL4930321.1"/>
    </source>
</evidence>
<feature type="compositionally biased region" description="Polar residues" evidence="13">
    <location>
        <begin position="328"/>
        <end position="338"/>
    </location>
</feature>
<evidence type="ECO:0000259" key="14">
    <source>
        <dbReference type="PROSITE" id="PS51746"/>
    </source>
</evidence>
<keyword evidence="5" id="KW-0479">Metal-binding</keyword>